<evidence type="ECO:0008006" key="4">
    <source>
        <dbReference type="Google" id="ProtNLM"/>
    </source>
</evidence>
<keyword evidence="1" id="KW-0732">Signal</keyword>
<feature type="chain" id="PRO_5009276114" description="NADH:ubiquinone oxidoreductase" evidence="1">
    <location>
        <begin position="19"/>
        <end position="117"/>
    </location>
</feature>
<dbReference type="EMBL" id="LT629785">
    <property type="protein sequence ID" value="SDU36244.1"/>
    <property type="molecule type" value="Genomic_DNA"/>
</dbReference>
<dbReference type="Proteomes" id="UP000243232">
    <property type="component" value="Chromosome I"/>
</dbReference>
<dbReference type="RefSeq" id="WP_090197916.1">
    <property type="nucleotide sequence ID" value="NZ_LT629785.1"/>
</dbReference>
<dbReference type="OrthoDB" id="7013721at2"/>
<evidence type="ECO:0000256" key="1">
    <source>
        <dbReference type="SAM" id="SignalP"/>
    </source>
</evidence>
<reference evidence="3" key="1">
    <citation type="submission" date="2016-10" db="EMBL/GenBank/DDBJ databases">
        <authorList>
            <person name="Varghese N."/>
            <person name="Submissions S."/>
        </authorList>
    </citation>
    <scope>NUCLEOTIDE SEQUENCE [LARGE SCALE GENOMIC DNA]</scope>
    <source>
        <strain evidence="3">DSM 17875</strain>
    </source>
</reference>
<organism evidence="2 3">
    <name type="scientific">Pseudomonas pohangensis</name>
    <dbReference type="NCBI Taxonomy" id="364197"/>
    <lineage>
        <taxon>Bacteria</taxon>
        <taxon>Pseudomonadati</taxon>
        <taxon>Pseudomonadota</taxon>
        <taxon>Gammaproteobacteria</taxon>
        <taxon>Pseudomonadales</taxon>
        <taxon>Pseudomonadaceae</taxon>
        <taxon>Pseudomonas</taxon>
    </lineage>
</organism>
<dbReference type="AlphaFoldDB" id="A0A1H2HWT3"/>
<gene>
    <name evidence="2" type="ORF">SAMN05216296_3320</name>
</gene>
<proteinExistence type="predicted"/>
<evidence type="ECO:0000313" key="2">
    <source>
        <dbReference type="EMBL" id="SDU36244.1"/>
    </source>
</evidence>
<keyword evidence="3" id="KW-1185">Reference proteome</keyword>
<evidence type="ECO:0000313" key="3">
    <source>
        <dbReference type="Proteomes" id="UP000243232"/>
    </source>
</evidence>
<feature type="signal peptide" evidence="1">
    <location>
        <begin position="1"/>
        <end position="18"/>
    </location>
</feature>
<protein>
    <recommendedName>
        <fullName evidence="4">NADH:ubiquinone oxidoreductase</fullName>
    </recommendedName>
</protein>
<name>A0A1H2HWT3_9PSED</name>
<accession>A0A1H2HWT3</accession>
<sequence>MRRCIALCLLALPLLAQAEACVVHSSGKQVDVKLCQQNVSIPAQMFHDNFCQPQLSGQKVEVSFVEQCPTGAFGTCHNARVTNLTYLEDLYYYGVASDARVLKVACEQQYKGVWEAF</sequence>
<dbReference type="STRING" id="364197.SAMN05216296_3320"/>